<feature type="transmembrane region" description="Helical" evidence="1">
    <location>
        <begin position="6"/>
        <end position="29"/>
    </location>
</feature>
<reference evidence="2" key="1">
    <citation type="journal article" date="2021" name="PeerJ">
        <title>Extensive microbial diversity within the chicken gut microbiome revealed by metagenomics and culture.</title>
        <authorList>
            <person name="Gilroy R."/>
            <person name="Ravi A."/>
            <person name="Getino M."/>
            <person name="Pursley I."/>
            <person name="Horton D.L."/>
            <person name="Alikhan N.F."/>
            <person name="Baker D."/>
            <person name="Gharbi K."/>
            <person name="Hall N."/>
            <person name="Watson M."/>
            <person name="Adriaenssens E.M."/>
            <person name="Foster-Nyarko E."/>
            <person name="Jarju S."/>
            <person name="Secka A."/>
            <person name="Antonio M."/>
            <person name="Oren A."/>
            <person name="Chaudhuri R.R."/>
            <person name="La Ragione R."/>
            <person name="Hildebrand F."/>
            <person name="Pallen M.J."/>
        </authorList>
    </citation>
    <scope>NUCLEOTIDE SEQUENCE</scope>
    <source>
        <strain evidence="2">ChiBcec18-1249</strain>
    </source>
</reference>
<accession>A0A9D2LH13</accession>
<evidence type="ECO:0000313" key="2">
    <source>
        <dbReference type="EMBL" id="HJB12572.1"/>
    </source>
</evidence>
<organism evidence="2 3">
    <name type="scientific">Candidatus Oscillibacter excrementigallinarum</name>
    <dbReference type="NCBI Taxonomy" id="2838716"/>
    <lineage>
        <taxon>Bacteria</taxon>
        <taxon>Bacillati</taxon>
        <taxon>Bacillota</taxon>
        <taxon>Clostridia</taxon>
        <taxon>Eubacteriales</taxon>
        <taxon>Oscillospiraceae</taxon>
        <taxon>Oscillibacter</taxon>
    </lineage>
</organism>
<name>A0A9D2LH13_9FIRM</name>
<dbReference type="Proteomes" id="UP000823824">
    <property type="component" value="Unassembled WGS sequence"/>
</dbReference>
<comment type="caution">
    <text evidence="2">The sequence shown here is derived from an EMBL/GenBank/DDBJ whole genome shotgun (WGS) entry which is preliminary data.</text>
</comment>
<keyword evidence="1" id="KW-0812">Transmembrane</keyword>
<reference evidence="2" key="2">
    <citation type="submission" date="2021-04" db="EMBL/GenBank/DDBJ databases">
        <authorList>
            <person name="Gilroy R."/>
        </authorList>
    </citation>
    <scope>NUCLEOTIDE SEQUENCE</scope>
    <source>
        <strain evidence="2">ChiBcec18-1249</strain>
    </source>
</reference>
<evidence type="ECO:0000313" key="3">
    <source>
        <dbReference type="Proteomes" id="UP000823824"/>
    </source>
</evidence>
<proteinExistence type="predicted"/>
<protein>
    <submittedName>
        <fullName evidence="2">Uncharacterized protein</fullName>
    </submittedName>
</protein>
<keyword evidence="1" id="KW-0472">Membrane</keyword>
<gene>
    <name evidence="2" type="ORF">H9787_02520</name>
</gene>
<evidence type="ECO:0000256" key="1">
    <source>
        <dbReference type="SAM" id="Phobius"/>
    </source>
</evidence>
<dbReference type="AlphaFoldDB" id="A0A9D2LH13"/>
<keyword evidence="1" id="KW-1133">Transmembrane helix</keyword>
<dbReference type="EMBL" id="DWZJ01000018">
    <property type="protein sequence ID" value="HJB12572.1"/>
    <property type="molecule type" value="Genomic_DNA"/>
</dbReference>
<sequence>MPLSLGQAGALLLALVVIFVVGRLWFALVETVKDALARRFFPRKEEPWHPLPPEEKEPRD</sequence>